<evidence type="ECO:0000313" key="1">
    <source>
        <dbReference type="EMBL" id="MEO1783420.1"/>
    </source>
</evidence>
<comment type="caution">
    <text evidence="1">The sequence shown here is derived from an EMBL/GenBank/DDBJ whole genome shotgun (WGS) entry which is preliminary data.</text>
</comment>
<gene>
    <name evidence="1" type="ORF">BAU18_003040</name>
    <name evidence="2" type="ORF">BAU18_003050</name>
</gene>
<dbReference type="RefSeq" id="WP_347301093.1">
    <property type="nucleotide sequence ID" value="NZ_MAEI02000003.1"/>
</dbReference>
<reference evidence="1" key="2">
    <citation type="submission" date="2016-06" db="EMBL/GenBank/DDBJ databases">
        <authorList>
            <person name="Van Tyne D."/>
        </authorList>
    </citation>
    <scope>NUCLEOTIDE SEQUENCE</scope>
    <source>
        <strain evidence="1">JM9A</strain>
    </source>
</reference>
<dbReference type="EMBL" id="MAEI02000003">
    <property type="protein sequence ID" value="MEO1783430.1"/>
    <property type="molecule type" value="Genomic_DNA"/>
</dbReference>
<sequence length="49" mass="5897">MRTLKAIENELQILLSDKSLDNYQRTAYLVRLMNELERNYHTMDCKSFS</sequence>
<protein>
    <submittedName>
        <fullName evidence="1">Uncharacterized protein</fullName>
    </submittedName>
</protein>
<reference evidence="1 3" key="3">
    <citation type="submission" date="2024-02" db="EMBL/GenBank/DDBJ databases">
        <title>The Genome Sequence of Enterococcus diestrammenae JM9A.</title>
        <authorList>
            <person name="Earl A."/>
            <person name="Manson A."/>
            <person name="Gilmore M."/>
            <person name="Sanders J."/>
            <person name="Shea T."/>
            <person name="Howe W."/>
            <person name="Livny J."/>
            <person name="Cuomo C."/>
            <person name="Neafsey D."/>
            <person name="Birren B."/>
        </authorList>
    </citation>
    <scope>NUCLEOTIDE SEQUENCE [LARGE SCALE GENOMIC DNA]</scope>
    <source>
        <strain evidence="1 3">JM9A</strain>
    </source>
</reference>
<accession>A0ABV0F5U8</accession>
<reference evidence="3" key="1">
    <citation type="submission" date="2016-06" db="EMBL/GenBank/DDBJ databases">
        <title>Four novel species of enterococci isolated from chicken manure.</title>
        <authorList>
            <person name="Van Tyne D."/>
        </authorList>
    </citation>
    <scope>NUCLEOTIDE SEQUENCE [LARGE SCALE GENOMIC DNA]</scope>
    <source>
        <strain evidence="3">JM9A</strain>
    </source>
</reference>
<dbReference type="EMBL" id="MAEI02000003">
    <property type="protein sequence ID" value="MEO1783420.1"/>
    <property type="molecule type" value="Genomic_DNA"/>
</dbReference>
<evidence type="ECO:0000313" key="2">
    <source>
        <dbReference type="EMBL" id="MEO1783430.1"/>
    </source>
</evidence>
<keyword evidence="3" id="KW-1185">Reference proteome</keyword>
<dbReference type="Proteomes" id="UP001429357">
    <property type="component" value="Unassembled WGS sequence"/>
</dbReference>
<organism evidence="1 3">
    <name type="scientific">Enterococcus diestrammenae</name>
    <dbReference type="NCBI Taxonomy" id="1155073"/>
    <lineage>
        <taxon>Bacteria</taxon>
        <taxon>Bacillati</taxon>
        <taxon>Bacillota</taxon>
        <taxon>Bacilli</taxon>
        <taxon>Lactobacillales</taxon>
        <taxon>Enterococcaceae</taxon>
        <taxon>Enterococcus</taxon>
    </lineage>
</organism>
<name>A0ABV0F5U8_9ENTE</name>
<proteinExistence type="predicted"/>
<evidence type="ECO:0000313" key="3">
    <source>
        <dbReference type="Proteomes" id="UP001429357"/>
    </source>
</evidence>